<dbReference type="EMBL" id="FNZE01000002">
    <property type="protein sequence ID" value="SEI77244.1"/>
    <property type="molecule type" value="Genomic_DNA"/>
</dbReference>
<proteinExistence type="predicted"/>
<reference evidence="3" key="1">
    <citation type="submission" date="2016-10" db="EMBL/GenBank/DDBJ databases">
        <authorList>
            <person name="Varghese N."/>
            <person name="Submissions S."/>
        </authorList>
    </citation>
    <scope>NUCLEOTIDE SEQUENCE [LARGE SCALE GENOMIC DNA]</scope>
    <source>
        <strain evidence="3">LMG 25967</strain>
    </source>
</reference>
<dbReference type="Gene3D" id="2.40.70.10">
    <property type="entry name" value="Acid Proteases"/>
    <property type="match status" value="1"/>
</dbReference>
<dbReference type="PANTHER" id="PTHR38037">
    <property type="entry name" value="ZN_PROTEASE DOMAIN-CONTAINING PROTEIN"/>
    <property type="match status" value="1"/>
</dbReference>
<keyword evidence="3" id="KW-1185">Reference proteome</keyword>
<sequence>MKTFDHLAVIGLREWIALPGLGLAGLRAKIDTGAGTSTLHASDIEPFERDGQPWVRFTAHLGSLVQSRQRQREAPLVSMKTIRSSTGHTQTRYVICTDLVLGDRHWPVEFTLACRKTMRYRVLLGAKALIAGQLVVNPALTYVQGKPLLSVPTTPSGVR</sequence>
<dbReference type="Pfam" id="PF05618">
    <property type="entry name" value="Zn_protease"/>
    <property type="match status" value="1"/>
</dbReference>
<dbReference type="OrthoDB" id="9782977at2"/>
<evidence type="ECO:0000313" key="2">
    <source>
        <dbReference type="EMBL" id="SEI77244.1"/>
    </source>
</evidence>
<name>A0A1H6TGF3_9PSED</name>
<protein>
    <submittedName>
        <fullName evidence="2">Uncharacterized conserved protein</fullName>
    </submittedName>
</protein>
<gene>
    <name evidence="2" type="ORF">SAMN05216201_102164</name>
</gene>
<dbReference type="SUPFAM" id="SSF50630">
    <property type="entry name" value="Acid proteases"/>
    <property type="match status" value="1"/>
</dbReference>
<dbReference type="InterPro" id="IPR021109">
    <property type="entry name" value="Peptidase_aspartic_dom_sf"/>
</dbReference>
<organism evidence="2 3">
    <name type="scientific">Pseudomonas linyingensis</name>
    <dbReference type="NCBI Taxonomy" id="915471"/>
    <lineage>
        <taxon>Bacteria</taxon>
        <taxon>Pseudomonadati</taxon>
        <taxon>Pseudomonadota</taxon>
        <taxon>Gammaproteobacteria</taxon>
        <taxon>Pseudomonadales</taxon>
        <taxon>Pseudomonadaceae</taxon>
        <taxon>Pseudomonas</taxon>
    </lineage>
</organism>
<dbReference type="PANTHER" id="PTHR38037:SF1">
    <property type="entry name" value="ATP-DEPENDENT ZINC PROTEASE DOMAIN-CONTAINING PROTEIN-RELATED"/>
    <property type="match status" value="1"/>
</dbReference>
<dbReference type="STRING" id="915471.SAMN05216201_102164"/>
<dbReference type="AlphaFoldDB" id="A0A1H6TGF3"/>
<feature type="domain" description="Retropepsin-like aspartic endopeptidase" evidence="1">
    <location>
        <begin position="9"/>
        <end position="146"/>
    </location>
</feature>
<evidence type="ECO:0000313" key="3">
    <source>
        <dbReference type="Proteomes" id="UP000242930"/>
    </source>
</evidence>
<dbReference type="Proteomes" id="UP000242930">
    <property type="component" value="Unassembled WGS sequence"/>
</dbReference>
<accession>A0A1H6TGF3</accession>
<evidence type="ECO:0000259" key="1">
    <source>
        <dbReference type="Pfam" id="PF05618"/>
    </source>
</evidence>
<dbReference type="InterPro" id="IPR008503">
    <property type="entry name" value="Asp_endopeptidase"/>
</dbReference>